<proteinExistence type="predicted"/>
<dbReference type="PANTHER" id="PTHR35485">
    <property type="entry name" value="OS01G0888900 PROTEIN"/>
    <property type="match status" value="1"/>
</dbReference>
<dbReference type="EMBL" id="GGEC01089761">
    <property type="protein sequence ID" value="MBX70245.1"/>
    <property type="molecule type" value="Transcribed_RNA"/>
</dbReference>
<sequence>MDGLIPLVYKSIKKNKIRRQYEFLSSGSAQTQSYNVSVSDFYSITHRHQHPTSGSELHVIKPSAGSNDYHNNKIVVDAIAEAKLHRRHMSVEDLSAAMASGDYPPRKKLVRFHSQRMFSCLSGA</sequence>
<dbReference type="PANTHER" id="PTHR35485:SF4">
    <property type="entry name" value="EXPRESSED PROTEIN"/>
    <property type="match status" value="1"/>
</dbReference>
<organism evidence="1">
    <name type="scientific">Rhizophora mucronata</name>
    <name type="common">Asiatic mangrove</name>
    <dbReference type="NCBI Taxonomy" id="61149"/>
    <lineage>
        <taxon>Eukaryota</taxon>
        <taxon>Viridiplantae</taxon>
        <taxon>Streptophyta</taxon>
        <taxon>Embryophyta</taxon>
        <taxon>Tracheophyta</taxon>
        <taxon>Spermatophyta</taxon>
        <taxon>Magnoliopsida</taxon>
        <taxon>eudicotyledons</taxon>
        <taxon>Gunneridae</taxon>
        <taxon>Pentapetalae</taxon>
        <taxon>rosids</taxon>
        <taxon>fabids</taxon>
        <taxon>Malpighiales</taxon>
        <taxon>Rhizophoraceae</taxon>
        <taxon>Rhizophora</taxon>
    </lineage>
</organism>
<name>A0A2P2QTH2_RHIMU</name>
<evidence type="ECO:0000313" key="1">
    <source>
        <dbReference type="EMBL" id="MBX70245.1"/>
    </source>
</evidence>
<reference evidence="1" key="1">
    <citation type="submission" date="2018-02" db="EMBL/GenBank/DDBJ databases">
        <title>Rhizophora mucronata_Transcriptome.</title>
        <authorList>
            <person name="Meera S.P."/>
            <person name="Sreeshan A."/>
            <person name="Augustine A."/>
        </authorList>
    </citation>
    <scope>NUCLEOTIDE SEQUENCE</scope>
    <source>
        <tissue evidence="1">Leaf</tissue>
    </source>
</reference>
<accession>A0A2P2QTH2</accession>
<protein>
    <submittedName>
        <fullName evidence="1">Uncharacterized protein MANES_01G009800</fullName>
    </submittedName>
</protein>
<dbReference type="AlphaFoldDB" id="A0A2P2QTH2"/>